<dbReference type="InterPro" id="IPR005468">
    <property type="entry name" value="Avidin/str"/>
</dbReference>
<dbReference type="PROSITE" id="PS51326">
    <property type="entry name" value="AVIDIN_2"/>
    <property type="match status" value="1"/>
</dbReference>
<dbReference type="Pfam" id="PF01382">
    <property type="entry name" value="Avidin"/>
    <property type="match status" value="1"/>
</dbReference>
<dbReference type="EMBL" id="VYZI01000713">
    <property type="protein sequence ID" value="NWR79050.1"/>
    <property type="molecule type" value="Genomic_DNA"/>
</dbReference>
<accession>A0A7K5A614</accession>
<name>A0A7K5A614_9AVES</name>
<dbReference type="AlphaFoldDB" id="A0A7K5A614"/>
<evidence type="ECO:0000256" key="2">
    <source>
        <dbReference type="ARBA" id="ARBA00022525"/>
    </source>
</evidence>
<dbReference type="InterPro" id="IPR036896">
    <property type="entry name" value="Avidin-like_sf"/>
</dbReference>
<dbReference type="GO" id="GO:0005576">
    <property type="term" value="C:extracellular region"/>
    <property type="evidence" value="ECO:0007669"/>
    <property type="project" value="UniProtKB-SubCell"/>
</dbReference>
<evidence type="ECO:0000313" key="5">
    <source>
        <dbReference type="Proteomes" id="UP000517892"/>
    </source>
</evidence>
<dbReference type="InterPro" id="IPR051764">
    <property type="entry name" value="Avidin/Streptavidin-rel"/>
</dbReference>
<dbReference type="PANTHER" id="PTHR34399:SF3">
    <property type="entry name" value="AVID PROTEIN-RELATED"/>
    <property type="match status" value="1"/>
</dbReference>
<comment type="caution">
    <text evidence="4">The sequence shown here is derived from an EMBL/GenBank/DDBJ whole genome shotgun (WGS) entry which is preliminary data.</text>
</comment>
<dbReference type="PANTHER" id="PTHR34399">
    <property type="entry name" value="AVIDIN-RELATED"/>
    <property type="match status" value="1"/>
</dbReference>
<protein>
    <submittedName>
        <fullName evidence="4">AVID protein</fullName>
    </submittedName>
</protein>
<dbReference type="GO" id="GO:0009374">
    <property type="term" value="F:biotin binding"/>
    <property type="evidence" value="ECO:0007669"/>
    <property type="project" value="InterPro"/>
</dbReference>
<evidence type="ECO:0000256" key="3">
    <source>
        <dbReference type="ARBA" id="ARBA00022729"/>
    </source>
</evidence>
<dbReference type="SUPFAM" id="SSF50876">
    <property type="entry name" value="Avidin/streptavidin"/>
    <property type="match status" value="1"/>
</dbReference>
<comment type="subcellular location">
    <subcellularLocation>
        <location evidence="1">Secreted</location>
    </subcellularLocation>
</comment>
<dbReference type="OrthoDB" id="9423317at2759"/>
<dbReference type="Gene3D" id="2.40.128.30">
    <property type="entry name" value="Avidin-like"/>
    <property type="match status" value="1"/>
</dbReference>
<dbReference type="Proteomes" id="UP000517892">
    <property type="component" value="Unassembled WGS sequence"/>
</dbReference>
<evidence type="ECO:0000256" key="1">
    <source>
        <dbReference type="ARBA" id="ARBA00004613"/>
    </source>
</evidence>
<keyword evidence="2" id="KW-0964">Secreted</keyword>
<keyword evidence="5" id="KW-1185">Reference proteome</keyword>
<organism evidence="4 5">
    <name type="scientific">Centropus unirufus</name>
    <dbReference type="NCBI Taxonomy" id="1118519"/>
    <lineage>
        <taxon>Eukaryota</taxon>
        <taxon>Metazoa</taxon>
        <taxon>Chordata</taxon>
        <taxon>Craniata</taxon>
        <taxon>Vertebrata</taxon>
        <taxon>Euteleostomi</taxon>
        <taxon>Archelosauria</taxon>
        <taxon>Archosauria</taxon>
        <taxon>Dinosauria</taxon>
        <taxon>Saurischia</taxon>
        <taxon>Theropoda</taxon>
        <taxon>Coelurosauria</taxon>
        <taxon>Aves</taxon>
        <taxon>Neognathae</taxon>
        <taxon>Neoaves</taxon>
        <taxon>Otidimorphae</taxon>
        <taxon>Cuculiformes</taxon>
        <taxon>Centropidae</taxon>
        <taxon>Centropus</taxon>
    </lineage>
</organism>
<gene>
    <name evidence="4" type="primary">Avd_4</name>
    <name evidence="4" type="ORF">CENUNI_R15017</name>
</gene>
<keyword evidence="3" id="KW-0732">Signal</keyword>
<reference evidence="4 5" key="1">
    <citation type="submission" date="2019-09" db="EMBL/GenBank/DDBJ databases">
        <title>Bird 10,000 Genomes (B10K) Project - Family phase.</title>
        <authorList>
            <person name="Zhang G."/>
        </authorList>
    </citation>
    <scope>NUCLEOTIDE SEQUENCE [LARGE SCALE GENOMIC DNA]</scope>
    <source>
        <strain evidence="4">B10K-DU-017-25</strain>
        <tissue evidence="4">Mixed tissue sample</tissue>
    </source>
</reference>
<feature type="non-terminal residue" evidence="4">
    <location>
        <position position="50"/>
    </location>
</feature>
<sequence length="50" mass="5339">CNLTGVWNNDLGSNMTIGEVSKEGNFNGTYWTAVKETSADIKNSSLVGSQ</sequence>
<evidence type="ECO:0000313" key="4">
    <source>
        <dbReference type="EMBL" id="NWR79050.1"/>
    </source>
</evidence>
<proteinExistence type="predicted"/>
<feature type="non-terminal residue" evidence="4">
    <location>
        <position position="1"/>
    </location>
</feature>